<dbReference type="AlphaFoldDB" id="A0A9D3YZV3"/>
<reference evidence="1" key="1">
    <citation type="journal article" date="2019" name="bioRxiv">
        <title>The Genome of the Zebra Mussel, Dreissena polymorpha: A Resource for Invasive Species Research.</title>
        <authorList>
            <person name="McCartney M.A."/>
            <person name="Auch B."/>
            <person name="Kono T."/>
            <person name="Mallez S."/>
            <person name="Zhang Y."/>
            <person name="Obille A."/>
            <person name="Becker A."/>
            <person name="Abrahante J.E."/>
            <person name="Garbe J."/>
            <person name="Badalamenti J.P."/>
            <person name="Herman A."/>
            <person name="Mangelson H."/>
            <person name="Liachko I."/>
            <person name="Sullivan S."/>
            <person name="Sone E.D."/>
            <person name="Koren S."/>
            <person name="Silverstein K.A.T."/>
            <person name="Beckman K.B."/>
            <person name="Gohl D.M."/>
        </authorList>
    </citation>
    <scope>NUCLEOTIDE SEQUENCE</scope>
    <source>
        <strain evidence="1">Duluth1</strain>
        <tissue evidence="1">Whole animal</tissue>
    </source>
</reference>
<dbReference type="EMBL" id="JAIWYP010000014">
    <property type="protein sequence ID" value="KAH3709014.1"/>
    <property type="molecule type" value="Genomic_DNA"/>
</dbReference>
<gene>
    <name evidence="1" type="ORF">DPMN_068474</name>
</gene>
<dbReference type="Proteomes" id="UP000828390">
    <property type="component" value="Unassembled WGS sequence"/>
</dbReference>
<accession>A0A9D3YZV3</accession>
<evidence type="ECO:0000313" key="2">
    <source>
        <dbReference type="Proteomes" id="UP000828390"/>
    </source>
</evidence>
<protein>
    <submittedName>
        <fullName evidence="1">Uncharacterized protein</fullName>
    </submittedName>
</protein>
<organism evidence="1 2">
    <name type="scientific">Dreissena polymorpha</name>
    <name type="common">Zebra mussel</name>
    <name type="synonym">Mytilus polymorpha</name>
    <dbReference type="NCBI Taxonomy" id="45954"/>
    <lineage>
        <taxon>Eukaryota</taxon>
        <taxon>Metazoa</taxon>
        <taxon>Spiralia</taxon>
        <taxon>Lophotrochozoa</taxon>
        <taxon>Mollusca</taxon>
        <taxon>Bivalvia</taxon>
        <taxon>Autobranchia</taxon>
        <taxon>Heteroconchia</taxon>
        <taxon>Euheterodonta</taxon>
        <taxon>Imparidentia</taxon>
        <taxon>Neoheterodontei</taxon>
        <taxon>Myida</taxon>
        <taxon>Dreissenoidea</taxon>
        <taxon>Dreissenidae</taxon>
        <taxon>Dreissena</taxon>
    </lineage>
</organism>
<comment type="caution">
    <text evidence="1">The sequence shown here is derived from an EMBL/GenBank/DDBJ whole genome shotgun (WGS) entry which is preliminary data.</text>
</comment>
<name>A0A9D3YZV3_DREPO</name>
<sequence length="99" mass="11335">MGEEFVLTELQRSTYTNFAINLYGGNNKQTPHDLRCTKAKSTVHPRLLPPTEDSFTLHLLRCVVQLSILQYATPPQHYRPVLSDFGYEWTGLRQVLGQS</sequence>
<evidence type="ECO:0000313" key="1">
    <source>
        <dbReference type="EMBL" id="KAH3709014.1"/>
    </source>
</evidence>
<reference evidence="1" key="2">
    <citation type="submission" date="2020-11" db="EMBL/GenBank/DDBJ databases">
        <authorList>
            <person name="McCartney M.A."/>
            <person name="Auch B."/>
            <person name="Kono T."/>
            <person name="Mallez S."/>
            <person name="Becker A."/>
            <person name="Gohl D.M."/>
            <person name="Silverstein K.A.T."/>
            <person name="Koren S."/>
            <person name="Bechman K.B."/>
            <person name="Herman A."/>
            <person name="Abrahante J.E."/>
            <person name="Garbe J."/>
        </authorList>
    </citation>
    <scope>NUCLEOTIDE SEQUENCE</scope>
    <source>
        <strain evidence="1">Duluth1</strain>
        <tissue evidence="1">Whole animal</tissue>
    </source>
</reference>
<keyword evidence="2" id="KW-1185">Reference proteome</keyword>
<proteinExistence type="predicted"/>